<dbReference type="STRING" id="229203.SAMN05444338_102123"/>
<protein>
    <recommendedName>
        <fullName evidence="2">histidine kinase</fullName>
        <ecNumber evidence="2">2.7.13.3</ecNumber>
    </recommendedName>
</protein>
<dbReference type="OrthoDB" id="9124519at2"/>
<dbReference type="Gene3D" id="1.10.287.130">
    <property type="match status" value="1"/>
</dbReference>
<keyword evidence="4" id="KW-0808">Transferase</keyword>
<dbReference type="RefSeq" id="WP_091429382.1">
    <property type="nucleotide sequence ID" value="NZ_FNMV01000002.1"/>
</dbReference>
<dbReference type="InterPro" id="IPR013656">
    <property type="entry name" value="PAS_4"/>
</dbReference>
<dbReference type="PANTHER" id="PTHR43304:SF1">
    <property type="entry name" value="PAC DOMAIN-CONTAINING PROTEIN"/>
    <property type="match status" value="1"/>
</dbReference>
<dbReference type="InterPro" id="IPR036097">
    <property type="entry name" value="HisK_dim/P_sf"/>
</dbReference>
<evidence type="ECO:0000313" key="7">
    <source>
        <dbReference type="EMBL" id="SDW32968.1"/>
    </source>
</evidence>
<gene>
    <name evidence="7" type="ORF">SAMN05444338_102123</name>
</gene>
<dbReference type="Proteomes" id="UP000198569">
    <property type="component" value="Unassembled WGS sequence"/>
</dbReference>
<comment type="catalytic activity">
    <reaction evidence="1">
        <text>ATP + protein L-histidine = ADP + protein N-phospho-L-histidine.</text>
        <dbReference type="EC" id="2.7.13.3"/>
    </reaction>
</comment>
<keyword evidence="5" id="KW-0418">Kinase</keyword>
<evidence type="ECO:0000256" key="5">
    <source>
        <dbReference type="ARBA" id="ARBA00022777"/>
    </source>
</evidence>
<dbReference type="EMBL" id="FNMV01000002">
    <property type="protein sequence ID" value="SDW32968.1"/>
    <property type="molecule type" value="Genomic_DNA"/>
</dbReference>
<dbReference type="SUPFAM" id="SSF47384">
    <property type="entry name" value="Homodimeric domain of signal transducing histidine kinase"/>
    <property type="match status" value="1"/>
</dbReference>
<evidence type="ECO:0000256" key="1">
    <source>
        <dbReference type="ARBA" id="ARBA00000085"/>
    </source>
</evidence>
<dbReference type="CDD" id="cd00082">
    <property type="entry name" value="HisKA"/>
    <property type="match status" value="1"/>
</dbReference>
<feature type="domain" description="PAS fold-4" evidence="6">
    <location>
        <begin position="18"/>
        <end position="120"/>
    </location>
</feature>
<dbReference type="Gene3D" id="3.30.450.20">
    <property type="entry name" value="PAS domain"/>
    <property type="match status" value="1"/>
</dbReference>
<dbReference type="CDD" id="cd00130">
    <property type="entry name" value="PAS"/>
    <property type="match status" value="1"/>
</dbReference>
<proteinExistence type="predicted"/>
<reference evidence="8" key="1">
    <citation type="submission" date="2016-10" db="EMBL/GenBank/DDBJ databases">
        <authorList>
            <person name="Varghese N."/>
            <person name="Submissions S."/>
        </authorList>
    </citation>
    <scope>NUCLEOTIDE SEQUENCE [LARGE SCALE GENOMIC DNA]</scope>
    <source>
        <strain evidence="8">DSM 15718</strain>
    </source>
</reference>
<name>A0A1H2SN02_9FLAO</name>
<dbReference type="InterPro" id="IPR035965">
    <property type="entry name" value="PAS-like_dom_sf"/>
</dbReference>
<dbReference type="AlphaFoldDB" id="A0A1H2SN02"/>
<dbReference type="Pfam" id="PF08448">
    <property type="entry name" value="PAS_4"/>
    <property type="match status" value="1"/>
</dbReference>
<dbReference type="InterPro" id="IPR003661">
    <property type="entry name" value="HisK_dim/P_dom"/>
</dbReference>
<dbReference type="SUPFAM" id="SSF55785">
    <property type="entry name" value="PYP-like sensor domain (PAS domain)"/>
    <property type="match status" value="1"/>
</dbReference>
<evidence type="ECO:0000259" key="6">
    <source>
        <dbReference type="Pfam" id="PF08448"/>
    </source>
</evidence>
<accession>A0A1H2SN02</accession>
<evidence type="ECO:0000256" key="3">
    <source>
        <dbReference type="ARBA" id="ARBA00022553"/>
    </source>
</evidence>
<dbReference type="PANTHER" id="PTHR43304">
    <property type="entry name" value="PHYTOCHROME-LIKE PROTEIN CPH1"/>
    <property type="match status" value="1"/>
</dbReference>
<keyword evidence="8" id="KW-1185">Reference proteome</keyword>
<evidence type="ECO:0000256" key="4">
    <source>
        <dbReference type="ARBA" id="ARBA00022679"/>
    </source>
</evidence>
<dbReference type="InterPro" id="IPR000014">
    <property type="entry name" value="PAS"/>
</dbReference>
<dbReference type="InterPro" id="IPR052162">
    <property type="entry name" value="Sensor_kinase/Photoreceptor"/>
</dbReference>
<organism evidence="7 8">
    <name type="scientific">Flavobacterium degerlachei</name>
    <dbReference type="NCBI Taxonomy" id="229203"/>
    <lineage>
        <taxon>Bacteria</taxon>
        <taxon>Pseudomonadati</taxon>
        <taxon>Bacteroidota</taxon>
        <taxon>Flavobacteriia</taxon>
        <taxon>Flavobacteriales</taxon>
        <taxon>Flavobacteriaceae</taxon>
        <taxon>Flavobacterium</taxon>
    </lineage>
</organism>
<evidence type="ECO:0000256" key="2">
    <source>
        <dbReference type="ARBA" id="ARBA00012438"/>
    </source>
</evidence>
<dbReference type="EC" id="2.7.13.3" evidence="2"/>
<sequence length="203" mass="23180">MKQFEETKELLNKSALFYLITIGMDGNYSYINENYANQFAHINSNFVGQACHITMHPDDMNTCSEVAAKCFESPTDLFPATIRKHDGQGGYIYTQWEYRAIMDDDKKPAGIYCIGYNITKYVAEELHLKNANEKIERNSTIIEKIIFQQSHLIRAPLSNIIGLTSLLDKELLDSNTNNICDMILESSNQLDEVIRSIIKIARV</sequence>
<dbReference type="GO" id="GO:0000155">
    <property type="term" value="F:phosphorelay sensor kinase activity"/>
    <property type="evidence" value="ECO:0007669"/>
    <property type="project" value="InterPro"/>
</dbReference>
<evidence type="ECO:0000313" key="8">
    <source>
        <dbReference type="Proteomes" id="UP000198569"/>
    </source>
</evidence>
<keyword evidence="3" id="KW-0597">Phosphoprotein</keyword>